<keyword evidence="9" id="KW-0378">Hydrolase</keyword>
<evidence type="ECO:0000256" key="4">
    <source>
        <dbReference type="ARBA" id="ARBA00022475"/>
    </source>
</evidence>
<dbReference type="InterPro" id="IPR003593">
    <property type="entry name" value="AAA+_ATPase"/>
</dbReference>
<organism evidence="9 10">
    <name type="scientific">Blautia wexlerae</name>
    <dbReference type="NCBI Taxonomy" id="418240"/>
    <lineage>
        <taxon>Bacteria</taxon>
        <taxon>Bacillati</taxon>
        <taxon>Bacillota</taxon>
        <taxon>Clostridia</taxon>
        <taxon>Lachnospirales</taxon>
        <taxon>Lachnospiraceae</taxon>
        <taxon>Blautia</taxon>
    </lineage>
</organism>
<name>A0A174JS01_9FIRM</name>
<dbReference type="EC" id="3.6.3.-" evidence="9"/>
<keyword evidence="5" id="KW-0547">Nucleotide-binding</keyword>
<dbReference type="CDD" id="cd03257">
    <property type="entry name" value="ABC_NikE_OppD_transporters"/>
    <property type="match status" value="1"/>
</dbReference>
<evidence type="ECO:0000256" key="5">
    <source>
        <dbReference type="ARBA" id="ARBA00022741"/>
    </source>
</evidence>
<comment type="similarity">
    <text evidence="2">Belongs to the ABC transporter superfamily.</text>
</comment>
<dbReference type="OrthoDB" id="9806285at2"/>
<dbReference type="PROSITE" id="PS50893">
    <property type="entry name" value="ABC_TRANSPORTER_2"/>
    <property type="match status" value="1"/>
</dbReference>
<evidence type="ECO:0000256" key="3">
    <source>
        <dbReference type="ARBA" id="ARBA00022448"/>
    </source>
</evidence>
<evidence type="ECO:0000256" key="1">
    <source>
        <dbReference type="ARBA" id="ARBA00004202"/>
    </source>
</evidence>
<proteinExistence type="inferred from homology"/>
<dbReference type="InterPro" id="IPR027417">
    <property type="entry name" value="P-loop_NTPase"/>
</dbReference>
<feature type="domain" description="ABC transporter" evidence="8">
    <location>
        <begin position="3"/>
        <end position="248"/>
    </location>
</feature>
<dbReference type="RefSeq" id="WP_055149100.1">
    <property type="nucleotide sequence ID" value="NZ_CZAW01000002.1"/>
</dbReference>
<keyword evidence="3" id="KW-0813">Transport</keyword>
<dbReference type="PANTHER" id="PTHR43297:SF2">
    <property type="entry name" value="DIPEPTIDE TRANSPORT ATP-BINDING PROTEIN DPPD"/>
    <property type="match status" value="1"/>
</dbReference>
<comment type="subcellular location">
    <subcellularLocation>
        <location evidence="1">Cell membrane</location>
        <topology evidence="1">Peripheral membrane protein</topology>
    </subcellularLocation>
</comment>
<accession>A0A174JS01</accession>
<keyword evidence="4" id="KW-1003">Cell membrane</keyword>
<dbReference type="InterPro" id="IPR003439">
    <property type="entry name" value="ABC_transporter-like_ATP-bd"/>
</dbReference>
<evidence type="ECO:0000256" key="2">
    <source>
        <dbReference type="ARBA" id="ARBA00005417"/>
    </source>
</evidence>
<evidence type="ECO:0000256" key="7">
    <source>
        <dbReference type="ARBA" id="ARBA00023136"/>
    </source>
</evidence>
<evidence type="ECO:0000256" key="6">
    <source>
        <dbReference type="ARBA" id="ARBA00022840"/>
    </source>
</evidence>
<reference evidence="9 10" key="1">
    <citation type="submission" date="2015-09" db="EMBL/GenBank/DDBJ databases">
        <authorList>
            <consortium name="Pathogen Informatics"/>
        </authorList>
    </citation>
    <scope>NUCLEOTIDE SEQUENCE [LARGE SCALE GENOMIC DNA]</scope>
    <source>
        <strain evidence="9 10">2789STDY5834911</strain>
    </source>
</reference>
<evidence type="ECO:0000313" key="10">
    <source>
        <dbReference type="Proteomes" id="UP000095712"/>
    </source>
</evidence>
<dbReference type="SUPFAM" id="SSF52540">
    <property type="entry name" value="P-loop containing nucleoside triphosphate hydrolases"/>
    <property type="match status" value="1"/>
</dbReference>
<evidence type="ECO:0000259" key="8">
    <source>
        <dbReference type="PROSITE" id="PS50893"/>
    </source>
</evidence>
<dbReference type="InterPro" id="IPR050388">
    <property type="entry name" value="ABC_Ni/Peptide_Import"/>
</dbReference>
<dbReference type="PANTHER" id="PTHR43297">
    <property type="entry name" value="OLIGOPEPTIDE TRANSPORT ATP-BINDING PROTEIN APPD"/>
    <property type="match status" value="1"/>
</dbReference>
<keyword evidence="7" id="KW-0472">Membrane</keyword>
<dbReference type="SMART" id="SM00382">
    <property type="entry name" value="AAA"/>
    <property type="match status" value="1"/>
</dbReference>
<evidence type="ECO:0000313" key="9">
    <source>
        <dbReference type="EMBL" id="CUP00986.1"/>
    </source>
</evidence>
<dbReference type="GO" id="GO:0005524">
    <property type="term" value="F:ATP binding"/>
    <property type="evidence" value="ECO:0007669"/>
    <property type="project" value="UniProtKB-KW"/>
</dbReference>
<gene>
    <name evidence="9" type="primary">gsiA_1</name>
    <name evidence="9" type="ORF">ERS852523_00234</name>
</gene>
<dbReference type="EMBL" id="CZAW01000002">
    <property type="protein sequence ID" value="CUP00986.1"/>
    <property type="molecule type" value="Genomic_DNA"/>
</dbReference>
<dbReference type="Proteomes" id="UP000095712">
    <property type="component" value="Unassembled WGS sequence"/>
</dbReference>
<sequence length="259" mass="29068">MPLEVKDLSVFLASGEVVTEHISFQIEKGKMLSIVGSSGAGKTTICKAIMGLLGSTYKATGEVWFQGKNLLSLSKKECQKIYGKEICFIMQNPMTAFNPSLRVGKQLEKTFLQHHARTSKDEMFSLFDKTLRQLGLEDTERILKSYPFTLSGGMLQRLMITAALINQPQILVADEATTAIDACNRVELMKELKSLCKEGMSILFVTHDLRAASYSDQLLIMNHGKIVESGETKSIIENPKQEYTEYLLNACRLERRELM</sequence>
<dbReference type="Gene3D" id="3.40.50.300">
    <property type="entry name" value="P-loop containing nucleotide triphosphate hydrolases"/>
    <property type="match status" value="1"/>
</dbReference>
<dbReference type="GO" id="GO:0005886">
    <property type="term" value="C:plasma membrane"/>
    <property type="evidence" value="ECO:0007669"/>
    <property type="project" value="UniProtKB-SubCell"/>
</dbReference>
<dbReference type="GO" id="GO:0016887">
    <property type="term" value="F:ATP hydrolysis activity"/>
    <property type="evidence" value="ECO:0007669"/>
    <property type="project" value="InterPro"/>
</dbReference>
<protein>
    <submittedName>
        <fullName evidence="9">Glutathione import ATP-binding protein GsiA</fullName>
        <ecNumber evidence="9">3.6.3.-</ecNumber>
    </submittedName>
</protein>
<keyword evidence="6 9" id="KW-0067">ATP-binding</keyword>
<dbReference type="Pfam" id="PF00005">
    <property type="entry name" value="ABC_tran"/>
    <property type="match status" value="1"/>
</dbReference>
<dbReference type="AlphaFoldDB" id="A0A174JS01"/>